<comment type="caution">
    <text evidence="1">The sequence shown here is derived from an EMBL/GenBank/DDBJ whole genome shotgun (WGS) entry which is preliminary data.</text>
</comment>
<dbReference type="AlphaFoldDB" id="A0A4Q1K3T9"/>
<dbReference type="Proteomes" id="UP000289857">
    <property type="component" value="Unassembled WGS sequence"/>
</dbReference>
<organism evidence="1 2">
    <name type="scientific">Flavobacterium stagni</name>
    <dbReference type="NCBI Taxonomy" id="2506421"/>
    <lineage>
        <taxon>Bacteria</taxon>
        <taxon>Pseudomonadati</taxon>
        <taxon>Bacteroidota</taxon>
        <taxon>Flavobacteriia</taxon>
        <taxon>Flavobacteriales</taxon>
        <taxon>Flavobacteriaceae</taxon>
        <taxon>Flavobacterium</taxon>
    </lineage>
</organism>
<keyword evidence="2" id="KW-1185">Reference proteome</keyword>
<evidence type="ECO:0000313" key="1">
    <source>
        <dbReference type="EMBL" id="RXR20182.1"/>
    </source>
</evidence>
<dbReference type="EMBL" id="SBKN01000010">
    <property type="protein sequence ID" value="RXR20182.1"/>
    <property type="molecule type" value="Genomic_DNA"/>
</dbReference>
<evidence type="ECO:0000313" key="2">
    <source>
        <dbReference type="Proteomes" id="UP000289857"/>
    </source>
</evidence>
<dbReference type="RefSeq" id="WP_129462403.1">
    <property type="nucleotide sequence ID" value="NZ_SBKN01000010.1"/>
</dbReference>
<gene>
    <name evidence="1" type="ORF">EQG61_13105</name>
</gene>
<protein>
    <submittedName>
        <fullName evidence="1">Uncharacterized protein</fullName>
    </submittedName>
</protein>
<reference evidence="2" key="1">
    <citation type="submission" date="2019-01" db="EMBL/GenBank/DDBJ databases">
        <title>Cytophagaceae bacterium strain CAR-16.</title>
        <authorList>
            <person name="Chen W.-M."/>
        </authorList>
    </citation>
    <scope>NUCLEOTIDE SEQUENCE [LARGE SCALE GENOMIC DNA]</scope>
    <source>
        <strain evidence="2">WWJ-16</strain>
    </source>
</reference>
<accession>A0A4Q1K3T9</accession>
<name>A0A4Q1K3T9_9FLAO</name>
<dbReference type="OrthoDB" id="645138at2"/>
<sequence length="250" mass="27836">MAKSSSIISIEGSVENLTFYRKDGKNYVRRRSTMSGERIKNDPSFKRTRENMSEFGLSMNAAGLLRKSVGSLLFKAKNNKLNNRLMTHLTQIKKLDAVSVRGQRLVANGLQTPEGKAILKGFDFNETGQLSEIVFIPIQLDNATGVVTITDLITEENILAPRGASHINFQTAVLNLDFVTEEHQLTYSNVESRPLESMVPTDVTLTPTAMPVGTGIVFYLLLITFSQEINGVFYPLKNEEYSSLNILEVL</sequence>
<proteinExistence type="predicted"/>